<keyword evidence="2" id="KW-1185">Reference proteome</keyword>
<organism evidence="1 2">
    <name type="scientific">Zasmidium cellare</name>
    <name type="common">Wine cellar mold</name>
    <name type="synonym">Racodium cellare</name>
    <dbReference type="NCBI Taxonomy" id="395010"/>
    <lineage>
        <taxon>Eukaryota</taxon>
        <taxon>Fungi</taxon>
        <taxon>Dikarya</taxon>
        <taxon>Ascomycota</taxon>
        <taxon>Pezizomycotina</taxon>
        <taxon>Dothideomycetes</taxon>
        <taxon>Dothideomycetidae</taxon>
        <taxon>Mycosphaerellales</taxon>
        <taxon>Mycosphaerellaceae</taxon>
        <taxon>Zasmidium</taxon>
    </lineage>
</organism>
<protein>
    <submittedName>
        <fullName evidence="1">Uncharacterized protein</fullName>
    </submittedName>
</protein>
<sequence length="182" mass="20827">MSTSLQLLAPRPWASRKNPSIYTLETAKHIQRISLDLMALASSRQWTHPLFQKYISPSYHAEFDHAGGVPLHTWQAYVEHHDRLAETYPEYRFEALDSVSDVYEKNGTGSVYLLLRVTGQPSSVVRESIIVHYWERRGEEGEGGDGKCDEGVKYVEEKGEEEGMDRWICVGQKVVRGMLWNA</sequence>
<comment type="caution">
    <text evidence="1">The sequence shown here is derived from an EMBL/GenBank/DDBJ whole genome shotgun (WGS) entry which is preliminary data.</text>
</comment>
<proteinExistence type="predicted"/>
<evidence type="ECO:0000313" key="1">
    <source>
        <dbReference type="EMBL" id="KAK4499666.1"/>
    </source>
</evidence>
<gene>
    <name evidence="1" type="ORF">PRZ48_010184</name>
</gene>
<evidence type="ECO:0000313" key="2">
    <source>
        <dbReference type="Proteomes" id="UP001305779"/>
    </source>
</evidence>
<dbReference type="EMBL" id="JAXOVC010000007">
    <property type="protein sequence ID" value="KAK4499666.1"/>
    <property type="molecule type" value="Genomic_DNA"/>
</dbReference>
<accession>A0ABR0EDT7</accession>
<name>A0ABR0EDT7_ZASCE</name>
<dbReference type="Proteomes" id="UP001305779">
    <property type="component" value="Unassembled WGS sequence"/>
</dbReference>
<reference evidence="1 2" key="1">
    <citation type="journal article" date="2023" name="G3 (Bethesda)">
        <title>A chromosome-level genome assembly of Zasmidium syzygii isolated from banana leaves.</title>
        <authorList>
            <person name="van Westerhoven A.C."/>
            <person name="Mehrabi R."/>
            <person name="Talebi R."/>
            <person name="Steentjes M.B.F."/>
            <person name="Corcolon B."/>
            <person name="Chong P.A."/>
            <person name="Kema G.H.J."/>
            <person name="Seidl M.F."/>
        </authorList>
    </citation>
    <scope>NUCLEOTIDE SEQUENCE [LARGE SCALE GENOMIC DNA]</scope>
    <source>
        <strain evidence="1 2">P124</strain>
    </source>
</reference>